<proteinExistence type="predicted"/>
<dbReference type="CDD" id="cd07067">
    <property type="entry name" value="HP_PGM_like"/>
    <property type="match status" value="1"/>
</dbReference>
<protein>
    <submittedName>
        <fullName evidence="1">Histidine phosphatase family protein</fullName>
    </submittedName>
</protein>
<dbReference type="Pfam" id="PF00300">
    <property type="entry name" value="His_Phos_1"/>
    <property type="match status" value="1"/>
</dbReference>
<dbReference type="KEGG" id="kbs:EPA93_13235"/>
<dbReference type="PANTHER" id="PTHR48100:SF59">
    <property type="entry name" value="ADENOSYLCOBALAMIN_ALPHA-RIBAZOLE PHOSPHATASE"/>
    <property type="match status" value="1"/>
</dbReference>
<dbReference type="RefSeq" id="WP_129887979.1">
    <property type="nucleotide sequence ID" value="NZ_CP035758.1"/>
</dbReference>
<dbReference type="PANTHER" id="PTHR48100">
    <property type="entry name" value="BROAD-SPECIFICITY PHOSPHATASE YOR283W-RELATED"/>
    <property type="match status" value="1"/>
</dbReference>
<organism evidence="1 2">
    <name type="scientific">Ktedonosporobacter rubrisoli</name>
    <dbReference type="NCBI Taxonomy" id="2509675"/>
    <lineage>
        <taxon>Bacteria</taxon>
        <taxon>Bacillati</taxon>
        <taxon>Chloroflexota</taxon>
        <taxon>Ktedonobacteria</taxon>
        <taxon>Ktedonobacterales</taxon>
        <taxon>Ktedonosporobacteraceae</taxon>
        <taxon>Ktedonosporobacter</taxon>
    </lineage>
</organism>
<gene>
    <name evidence="1" type="ORF">EPA93_13235</name>
</gene>
<sequence length="206" mass="23426">MTHLYFIRHGDYLEDVMQGTYQDLGLSSDGIGQMERLRDRLYKTGEIKADVFISSPMRRAKESAGILAPAFNLPITFDKGLEEWTCDDGTMPPDEFSALWRQVTEEQKPFYRFMEGYETWVEFSGRVHAALNRLLQEHKGATIVLLSHGGVIAASFSYFFGLSTAIPARVSLSAKHASITHWSQAENSHSWTLEYFNDHHHLLPAL</sequence>
<dbReference type="InterPro" id="IPR013078">
    <property type="entry name" value="His_Pase_superF_clade-1"/>
</dbReference>
<dbReference type="Proteomes" id="UP000290365">
    <property type="component" value="Chromosome"/>
</dbReference>
<evidence type="ECO:0000313" key="2">
    <source>
        <dbReference type="Proteomes" id="UP000290365"/>
    </source>
</evidence>
<evidence type="ECO:0000313" key="1">
    <source>
        <dbReference type="EMBL" id="QBD76915.1"/>
    </source>
</evidence>
<reference evidence="1 2" key="1">
    <citation type="submission" date="2019-01" db="EMBL/GenBank/DDBJ databases">
        <title>Ktedonosporobacter rubrisoli SCAWS-G2.</title>
        <authorList>
            <person name="Huang Y."/>
            <person name="Yan B."/>
        </authorList>
    </citation>
    <scope>NUCLEOTIDE SEQUENCE [LARGE SCALE GENOMIC DNA]</scope>
    <source>
        <strain evidence="1 2">SCAWS-G2</strain>
    </source>
</reference>
<keyword evidence="2" id="KW-1185">Reference proteome</keyword>
<dbReference type="InterPro" id="IPR029033">
    <property type="entry name" value="His_PPase_superfam"/>
</dbReference>
<dbReference type="OrthoDB" id="9782128at2"/>
<dbReference type="SUPFAM" id="SSF53254">
    <property type="entry name" value="Phosphoglycerate mutase-like"/>
    <property type="match status" value="1"/>
</dbReference>
<dbReference type="EMBL" id="CP035758">
    <property type="protein sequence ID" value="QBD76915.1"/>
    <property type="molecule type" value="Genomic_DNA"/>
</dbReference>
<name>A0A4P6JNU1_KTERU</name>
<dbReference type="GO" id="GO:0016791">
    <property type="term" value="F:phosphatase activity"/>
    <property type="evidence" value="ECO:0007669"/>
    <property type="project" value="TreeGrafter"/>
</dbReference>
<accession>A0A4P6JNU1</accession>
<dbReference type="Gene3D" id="3.40.50.1240">
    <property type="entry name" value="Phosphoglycerate mutase-like"/>
    <property type="match status" value="1"/>
</dbReference>
<dbReference type="GO" id="GO:0005737">
    <property type="term" value="C:cytoplasm"/>
    <property type="evidence" value="ECO:0007669"/>
    <property type="project" value="TreeGrafter"/>
</dbReference>
<dbReference type="AlphaFoldDB" id="A0A4P6JNU1"/>
<dbReference type="SMART" id="SM00855">
    <property type="entry name" value="PGAM"/>
    <property type="match status" value="1"/>
</dbReference>
<dbReference type="InterPro" id="IPR050275">
    <property type="entry name" value="PGM_Phosphatase"/>
</dbReference>